<protein>
    <submittedName>
        <fullName evidence="2">Uncharacterized protein</fullName>
    </submittedName>
</protein>
<feature type="region of interest" description="Disordered" evidence="1">
    <location>
        <begin position="140"/>
        <end position="183"/>
    </location>
</feature>
<dbReference type="AlphaFoldDB" id="Q72B95"/>
<dbReference type="Proteomes" id="UP000002194">
    <property type="component" value="Chromosome"/>
</dbReference>
<dbReference type="HOGENOM" id="CLU_859779_0_0_7"/>
<dbReference type="EMBL" id="AE017285">
    <property type="protein sequence ID" value="AAS96218.1"/>
    <property type="molecule type" value="Genomic_DNA"/>
</dbReference>
<feature type="compositionally biased region" description="Polar residues" evidence="1">
    <location>
        <begin position="157"/>
        <end position="167"/>
    </location>
</feature>
<dbReference type="PaxDb" id="882-DVU_1741"/>
<accession>Q72B95</accession>
<keyword evidence="3" id="KW-1185">Reference proteome</keyword>
<reference evidence="2 3" key="1">
    <citation type="journal article" date="2004" name="Nat. Biotechnol.">
        <title>The genome sequence of the anaerobic, sulfate-reducing bacterium Desulfovibrio vulgaris Hildenborough.</title>
        <authorList>
            <person name="Heidelberg J.F."/>
            <person name="Seshadri R."/>
            <person name="Haveman S.A."/>
            <person name="Hemme C.L."/>
            <person name="Paulsen I.T."/>
            <person name="Kolonay J.F."/>
            <person name="Eisen J.A."/>
            <person name="Ward N."/>
            <person name="Methe B."/>
            <person name="Brinkac L.M."/>
            <person name="Daugherty S.C."/>
            <person name="Deboy R.T."/>
            <person name="Dodson R.J."/>
            <person name="Durkin A.S."/>
            <person name="Madupu R."/>
            <person name="Nelson W.C."/>
            <person name="Sullivan S.A."/>
            <person name="Fouts D."/>
            <person name="Haft D.H."/>
            <person name="Selengut J."/>
            <person name="Peterson J.D."/>
            <person name="Davidsen T.M."/>
            <person name="Zafar N."/>
            <person name="Zhou L."/>
            <person name="Radune D."/>
            <person name="Dimitrov G."/>
            <person name="Hance M."/>
            <person name="Tran K."/>
            <person name="Khouri H."/>
            <person name="Gill J."/>
            <person name="Utterback T.R."/>
            <person name="Feldblyum T.V."/>
            <person name="Wall J.D."/>
            <person name="Voordouw G."/>
            <person name="Fraser C.M."/>
        </authorList>
    </citation>
    <scope>NUCLEOTIDE SEQUENCE [LARGE SCALE GENOMIC DNA]</scope>
    <source>
        <strain evidence="3">ATCC 29579 / DSM 644 / NCIMB 8303 / VKM B-1760 / Hildenborough</strain>
    </source>
</reference>
<gene>
    <name evidence="2" type="ordered locus">DVU_1741</name>
</gene>
<dbReference type="EnsemblBacteria" id="AAS96218">
    <property type="protein sequence ID" value="AAS96218"/>
    <property type="gene ID" value="DVU_1741"/>
</dbReference>
<proteinExistence type="predicted"/>
<dbReference type="eggNOG" id="COG1403">
    <property type="taxonomic scope" value="Bacteria"/>
</dbReference>
<dbReference type="OrthoDB" id="5461381at2"/>
<sequence>MNTDIRISVGFWQHPKTKKTIRRLGLEGVMALQVLWIWAAQNRPDGNLRGMDGEDVELAAGWEGEEGRFFATCFGLWIDEDAEGLRLHDWEEHNPWVSGSEARRVAASVAGKASAEARRQRKLNRTETNRNEALDCVEKAWNGSSTPLPSPKKLRSKNTTPQGSTVNEGRARARVDVPEGGDGLCPEHHEAEEWSGDRVEPEAPDVLDGALDASMEFLELRELYDRLARCEAPLAGHDAYKMLRAGRVWPGLARITQAIEEWGETPRWKRGYAPGLKRFLAERWWLKSPDVDDVQGAASDAGREPDTYSRLLEEARKQKEVRA</sequence>
<dbReference type="KEGG" id="dvu:DVU_1741"/>
<dbReference type="PATRIC" id="fig|882.5.peg.1604"/>
<evidence type="ECO:0000313" key="2">
    <source>
        <dbReference type="EMBL" id="AAS96218.1"/>
    </source>
</evidence>
<evidence type="ECO:0000256" key="1">
    <source>
        <dbReference type="SAM" id="MobiDB-lite"/>
    </source>
</evidence>
<organism evidence="2 3">
    <name type="scientific">Nitratidesulfovibrio vulgaris (strain ATCC 29579 / DSM 644 / CCUG 34227 / NCIMB 8303 / VKM B-1760 / Hildenborough)</name>
    <name type="common">Desulfovibrio vulgaris</name>
    <dbReference type="NCBI Taxonomy" id="882"/>
    <lineage>
        <taxon>Bacteria</taxon>
        <taxon>Pseudomonadati</taxon>
        <taxon>Thermodesulfobacteriota</taxon>
        <taxon>Desulfovibrionia</taxon>
        <taxon>Desulfovibrionales</taxon>
        <taxon>Desulfovibrionaceae</taxon>
        <taxon>Nitratidesulfovibrio</taxon>
    </lineage>
</organism>
<name>Q72B95_NITV2</name>
<evidence type="ECO:0000313" key="3">
    <source>
        <dbReference type="Proteomes" id="UP000002194"/>
    </source>
</evidence>